<dbReference type="NCBIfam" id="TIGR01409">
    <property type="entry name" value="TAT_signal_seq"/>
    <property type="match status" value="1"/>
</dbReference>
<dbReference type="PANTHER" id="PTHR35399">
    <property type="entry name" value="SLR8030 PROTEIN"/>
    <property type="match status" value="1"/>
</dbReference>
<dbReference type="InterPro" id="IPR019546">
    <property type="entry name" value="TAT_signal_bac_arc"/>
</dbReference>
<dbReference type="EMBL" id="CP071091">
    <property type="protein sequence ID" value="QSQ11294.1"/>
    <property type="molecule type" value="Genomic_DNA"/>
</dbReference>
<name>A0ABX7MXZ7_9BACT</name>
<sequence>MRLRRRDFLRLSALGGGALALGPTFWRQAYAMPAEPGPSPYGPISSRPDAQGLRLPPGFSSRIIARSGEAVAGTGYTWHAAPDGGACFARPEGGWIYVSNCEWHPGGASAVVFDADGDIESAYRILSGTEMNCAGGPTPWGTWLSCEERPKGRVWECDPGRPSQGVVRGELGSFAHEAVAVDPEGGRLYLTEDQPNGRLYRFTPQEWPRLTSGVLEAASVTGDAMKGLATVRWVPCAKNLPASRQPSVASRTTVFNGGEGCWYDSGVVYLTTKGDNRVWAHTPSTGRLEVIYAAALFPGSPLSGGDNAVVTRSGDLFVAEDGRNRDLCLITPPPHRVVATFLRVHGHAGSELTGPAFSPDGQRLYFSSQRGPTNSPFAGVTFEVTGPFR</sequence>
<dbReference type="SUPFAM" id="SSF63829">
    <property type="entry name" value="Calcium-dependent phosphotriesterase"/>
    <property type="match status" value="1"/>
</dbReference>
<evidence type="ECO:0000313" key="2">
    <source>
        <dbReference type="Proteomes" id="UP000663090"/>
    </source>
</evidence>
<keyword evidence="2" id="KW-1185">Reference proteome</keyword>
<dbReference type="RefSeq" id="WP_206713050.1">
    <property type="nucleotide sequence ID" value="NZ_CP071091.1"/>
</dbReference>
<protein>
    <submittedName>
        <fullName evidence="1">DUF839 domain-containing protein</fullName>
    </submittedName>
</protein>
<proteinExistence type="predicted"/>
<dbReference type="Pfam" id="PF05787">
    <property type="entry name" value="PhoX"/>
    <property type="match status" value="2"/>
</dbReference>
<dbReference type="PROSITE" id="PS51318">
    <property type="entry name" value="TAT"/>
    <property type="match status" value="1"/>
</dbReference>
<dbReference type="InterPro" id="IPR006311">
    <property type="entry name" value="TAT_signal"/>
</dbReference>
<dbReference type="InterPro" id="IPR008557">
    <property type="entry name" value="PhoX"/>
</dbReference>
<accession>A0ABX7MXZ7</accession>
<gene>
    <name evidence="1" type="ORF">JY572_23075</name>
</gene>
<evidence type="ECO:0000313" key="1">
    <source>
        <dbReference type="EMBL" id="QSQ11294.1"/>
    </source>
</evidence>
<dbReference type="Gene3D" id="2.120.10.30">
    <property type="entry name" value="TolB, C-terminal domain"/>
    <property type="match status" value="1"/>
</dbReference>
<dbReference type="Proteomes" id="UP000663090">
    <property type="component" value="Chromosome"/>
</dbReference>
<dbReference type="PANTHER" id="PTHR35399:SF4">
    <property type="entry name" value="MEMBRANE PROTEIN"/>
    <property type="match status" value="1"/>
</dbReference>
<dbReference type="InterPro" id="IPR011042">
    <property type="entry name" value="6-blade_b-propeller_TolB-like"/>
</dbReference>
<organism evidence="1 2">
    <name type="scientific">Myxococcus landrumensis</name>
    <dbReference type="NCBI Taxonomy" id="2813577"/>
    <lineage>
        <taxon>Bacteria</taxon>
        <taxon>Pseudomonadati</taxon>
        <taxon>Myxococcota</taxon>
        <taxon>Myxococcia</taxon>
        <taxon>Myxococcales</taxon>
        <taxon>Cystobacterineae</taxon>
        <taxon>Myxococcaceae</taxon>
        <taxon>Myxococcus</taxon>
    </lineage>
</organism>
<reference evidence="1 2" key="1">
    <citation type="submission" date="2021-02" db="EMBL/GenBank/DDBJ databases">
        <title>De Novo genome assembly of isolated myxobacteria.</title>
        <authorList>
            <person name="Stevens D.C."/>
        </authorList>
    </citation>
    <scope>NUCLEOTIDE SEQUENCE [LARGE SCALE GENOMIC DNA]</scope>
    <source>
        <strain evidence="1 2">SCHIC003</strain>
    </source>
</reference>